<accession>A0A4V3CXL8</accession>
<proteinExistence type="predicted"/>
<comment type="caution">
    <text evidence="1">The sequence shown here is derived from an EMBL/GenBank/DDBJ whole genome shotgun (WGS) entry which is preliminary data.</text>
</comment>
<organism evidence="1 2">
    <name type="scientific">Leucobacter luti</name>
    <dbReference type="NCBI Taxonomy" id="340320"/>
    <lineage>
        <taxon>Bacteria</taxon>
        <taxon>Bacillati</taxon>
        <taxon>Actinomycetota</taxon>
        <taxon>Actinomycetes</taxon>
        <taxon>Micrococcales</taxon>
        <taxon>Microbacteriaceae</taxon>
        <taxon>Leucobacter</taxon>
    </lineage>
</organism>
<dbReference type="InterPro" id="IPR008554">
    <property type="entry name" value="Glutaredoxin-like"/>
</dbReference>
<protein>
    <submittedName>
        <fullName evidence="1">Glutaredoxin-like protein DUF836</fullName>
    </submittedName>
</protein>
<dbReference type="AlphaFoldDB" id="A0A4V3CXL8"/>
<evidence type="ECO:0000313" key="2">
    <source>
        <dbReference type="Proteomes" id="UP000295601"/>
    </source>
</evidence>
<keyword evidence="2" id="KW-1185">Reference proteome</keyword>
<dbReference type="PANTHER" id="PTHR33558">
    <property type="entry name" value="GLUTAREDOXIN-LIKE PROTEIN C5ORF63 HOMOLOG"/>
    <property type="match status" value="1"/>
</dbReference>
<dbReference type="InterPro" id="IPR052565">
    <property type="entry name" value="Glutaredoxin-like_YDR286C"/>
</dbReference>
<dbReference type="OrthoDB" id="8779161at2"/>
<dbReference type="Proteomes" id="UP000295601">
    <property type="component" value="Unassembled WGS sequence"/>
</dbReference>
<dbReference type="SUPFAM" id="SSF52833">
    <property type="entry name" value="Thioredoxin-like"/>
    <property type="match status" value="1"/>
</dbReference>
<dbReference type="EMBL" id="SNYA01000006">
    <property type="protein sequence ID" value="TDP90768.1"/>
    <property type="molecule type" value="Genomic_DNA"/>
</dbReference>
<gene>
    <name evidence="1" type="ORF">EDF62_2420</name>
</gene>
<dbReference type="PANTHER" id="PTHR33558:SF1">
    <property type="entry name" value="GLUTAREDOXIN-LIKE PROTEIN C5ORF63 HOMOLOG"/>
    <property type="match status" value="1"/>
</dbReference>
<dbReference type="RefSeq" id="WP_133617192.1">
    <property type="nucleotide sequence ID" value="NZ_SNYA01000006.1"/>
</dbReference>
<sequence>MRTVKLTLIGKPGCHLCDDAREVIAGVRADAASRGVSTELEELDILQDPALARKYAEHIPVVQIGGKQHAIWRVDAVRLTAAIDKAARGGIFSQFVKDSPS</sequence>
<dbReference type="Gene3D" id="3.40.30.10">
    <property type="entry name" value="Glutaredoxin"/>
    <property type="match status" value="1"/>
</dbReference>
<evidence type="ECO:0000313" key="1">
    <source>
        <dbReference type="EMBL" id="TDP90768.1"/>
    </source>
</evidence>
<dbReference type="InterPro" id="IPR036249">
    <property type="entry name" value="Thioredoxin-like_sf"/>
</dbReference>
<name>A0A4V3CXL8_9MICO</name>
<reference evidence="1 2" key="1">
    <citation type="submission" date="2019-03" db="EMBL/GenBank/DDBJ databases">
        <title>Genomic analyses of the natural microbiome of Caenorhabditis elegans.</title>
        <authorList>
            <person name="Samuel B."/>
        </authorList>
    </citation>
    <scope>NUCLEOTIDE SEQUENCE [LARGE SCALE GENOMIC DNA]</scope>
    <source>
        <strain evidence="1 2">JUb18</strain>
    </source>
</reference>
<dbReference type="Pfam" id="PF05768">
    <property type="entry name" value="Glrx-like"/>
    <property type="match status" value="1"/>
</dbReference>